<feature type="active site" evidence="5">
    <location>
        <position position="250"/>
    </location>
</feature>
<dbReference type="PIRSF" id="PIRSF036492">
    <property type="entry name" value="ALDH"/>
    <property type="match status" value="1"/>
</dbReference>
<dbReference type="GO" id="GO:0006081">
    <property type="term" value="P:aldehyde metabolic process"/>
    <property type="evidence" value="ECO:0007669"/>
    <property type="project" value="InterPro"/>
</dbReference>
<evidence type="ECO:0000313" key="9">
    <source>
        <dbReference type="Proteomes" id="UP000248349"/>
    </source>
</evidence>
<dbReference type="Gene3D" id="3.40.605.10">
    <property type="entry name" value="Aldehyde Dehydrogenase, Chain A, domain 1"/>
    <property type="match status" value="1"/>
</dbReference>
<dbReference type="Proteomes" id="UP000248349">
    <property type="component" value="Unassembled WGS sequence"/>
</dbReference>
<keyword evidence="6" id="KW-0812">Transmembrane</keyword>
<dbReference type="InterPro" id="IPR016162">
    <property type="entry name" value="Ald_DH_N"/>
</dbReference>
<reference evidence="8 9" key="1">
    <citation type="submission" date="2016-12" db="EMBL/GenBank/DDBJ databases">
        <title>The genomes of Aspergillus section Nigri reveals drivers in fungal speciation.</title>
        <authorList>
            <consortium name="DOE Joint Genome Institute"/>
            <person name="Vesth T.C."/>
            <person name="Nybo J."/>
            <person name="Theobald S."/>
            <person name="Brandl J."/>
            <person name="Frisvad J.C."/>
            <person name="Nielsen K.F."/>
            <person name="Lyhne E.K."/>
            <person name="Kogle M.E."/>
            <person name="Kuo A."/>
            <person name="Riley R."/>
            <person name="Clum A."/>
            <person name="Nolan M."/>
            <person name="Lipzen A."/>
            <person name="Salamov A."/>
            <person name="Henrissat B."/>
            <person name="Wiebenga A."/>
            <person name="De Vries R.P."/>
            <person name="Grigoriev I.V."/>
            <person name="Mortensen U.H."/>
            <person name="Andersen M.R."/>
            <person name="Baker S.E."/>
        </authorList>
    </citation>
    <scope>NUCLEOTIDE SEQUENCE [LARGE SCALE GENOMIC DNA]</scope>
    <source>
        <strain evidence="8 9">JOP 1030-1</strain>
    </source>
</reference>
<dbReference type="RefSeq" id="XP_025431937.1">
    <property type="nucleotide sequence ID" value="XM_025573356.1"/>
</dbReference>
<gene>
    <name evidence="8" type="ORF">BP01DRAFT_339272</name>
</gene>
<dbReference type="FunFam" id="3.40.605.10:FF:000004">
    <property type="entry name" value="Aldehyde dehydrogenase"/>
    <property type="match status" value="1"/>
</dbReference>
<dbReference type="Gene3D" id="3.40.309.10">
    <property type="entry name" value="Aldehyde Dehydrogenase, Chain A, domain 2"/>
    <property type="match status" value="1"/>
</dbReference>
<keyword evidence="9" id="KW-1185">Reference proteome</keyword>
<dbReference type="SUPFAM" id="SSF53720">
    <property type="entry name" value="ALDH-like"/>
    <property type="match status" value="1"/>
</dbReference>
<dbReference type="GO" id="GO:0004029">
    <property type="term" value="F:aldehyde dehydrogenase (NAD+) activity"/>
    <property type="evidence" value="ECO:0007669"/>
    <property type="project" value="TreeGrafter"/>
</dbReference>
<keyword evidence="6" id="KW-1133">Transmembrane helix</keyword>
<dbReference type="STRING" id="1450539.A0A318ZFW3"/>
<dbReference type="InterPro" id="IPR015590">
    <property type="entry name" value="Aldehyde_DH_dom"/>
</dbReference>
<feature type="active site" evidence="5">
    <location>
        <position position="216"/>
    </location>
</feature>
<keyword evidence="3 4" id="KW-0560">Oxidoreductase</keyword>
<dbReference type="OrthoDB" id="440325at2759"/>
<sequence>MAYTTQAEFDEALTTVRATFASGRTKSKSWRRQQLKRLWWMLEDHRPAILAALRADLHKSTEESTLVEIGIMQTDILYTLKKLDEWTADEKPTRLDPINLLGGTVVRTEPLGVTLIIGAWNCPVQLALQPLIGAIAAGCAAIVKPSDVAVAAQDVLTKIIPEYLDGDAIRCVTAGPKEMEYILQQRFDHIFYTGSAKVAKIVHAAAAKHLTPVVLELGGQGPAIVCEGVEVEKVAKRIAGTKFFLAGQVCISVNHILVHPSIRDALVTSLIHWFDTFNGGRDVIPEYSCHIVNERNFDRLESLLARTSGTVVYGGVRDRSTRYFGPTIVVGVQPDDVLLTEEIFGPILPVIDADLDAALAFTTSLEHPLALYAFTNAQAEKDRILQETTSGGVTFNDCLLHALARDTPFGGVGQAGMGSYHGKYGIQAFSYRRTVTNAMPAIMEGALEARYPPYTIEKMNKMAPHVMAPFDREGNEKMSVGKVIGAVGAVAALGASVWFARDRIPGYVRGWMR</sequence>
<dbReference type="GeneID" id="37074584"/>
<feature type="domain" description="Aldehyde dehydrogenase" evidence="7">
    <location>
        <begin position="3"/>
        <end position="435"/>
    </location>
</feature>
<evidence type="ECO:0000256" key="2">
    <source>
        <dbReference type="ARBA" id="ARBA00022746"/>
    </source>
</evidence>
<name>A0A318ZFW3_9EURO</name>
<comment type="similarity">
    <text evidence="1 4">Belongs to the aldehyde dehydrogenase family.</text>
</comment>
<protein>
    <recommendedName>
        <fullName evidence="4">Aldehyde dehydrogenase</fullName>
    </recommendedName>
</protein>
<accession>A0A318ZFW3</accession>
<dbReference type="PANTHER" id="PTHR43570">
    <property type="entry name" value="ALDEHYDE DEHYDROGENASE"/>
    <property type="match status" value="1"/>
</dbReference>
<dbReference type="InterPro" id="IPR016161">
    <property type="entry name" value="Ald_DH/histidinol_DH"/>
</dbReference>
<evidence type="ECO:0000313" key="8">
    <source>
        <dbReference type="EMBL" id="PYH45955.1"/>
    </source>
</evidence>
<evidence type="ECO:0000256" key="5">
    <source>
        <dbReference type="PIRSR" id="PIRSR036492-1"/>
    </source>
</evidence>
<evidence type="ECO:0000256" key="1">
    <source>
        <dbReference type="ARBA" id="ARBA00009986"/>
    </source>
</evidence>
<dbReference type="EMBL" id="KZ821229">
    <property type="protein sequence ID" value="PYH45955.1"/>
    <property type="molecule type" value="Genomic_DNA"/>
</dbReference>
<feature type="transmembrane region" description="Helical" evidence="6">
    <location>
        <begin position="480"/>
        <end position="500"/>
    </location>
</feature>
<evidence type="ECO:0000256" key="4">
    <source>
        <dbReference type="PIRNR" id="PIRNR036492"/>
    </source>
</evidence>
<evidence type="ECO:0000256" key="6">
    <source>
        <dbReference type="SAM" id="Phobius"/>
    </source>
</evidence>
<keyword evidence="2" id="KW-0125">Carotenoid biosynthesis</keyword>
<dbReference type="AlphaFoldDB" id="A0A318ZFW3"/>
<dbReference type="PANTHER" id="PTHR43570:SF16">
    <property type="entry name" value="ALDEHYDE DEHYDROGENASE TYPE III, ISOFORM Q"/>
    <property type="match status" value="1"/>
</dbReference>
<evidence type="ECO:0000259" key="7">
    <source>
        <dbReference type="Pfam" id="PF00171"/>
    </source>
</evidence>
<dbReference type="GO" id="GO:0005737">
    <property type="term" value="C:cytoplasm"/>
    <property type="evidence" value="ECO:0007669"/>
    <property type="project" value="TreeGrafter"/>
</dbReference>
<evidence type="ECO:0000256" key="3">
    <source>
        <dbReference type="ARBA" id="ARBA00023002"/>
    </source>
</evidence>
<proteinExistence type="inferred from homology"/>
<dbReference type="GO" id="GO:0016117">
    <property type="term" value="P:carotenoid biosynthetic process"/>
    <property type="evidence" value="ECO:0007669"/>
    <property type="project" value="UniProtKB-KW"/>
</dbReference>
<dbReference type="InterPro" id="IPR016163">
    <property type="entry name" value="Ald_DH_C"/>
</dbReference>
<dbReference type="Pfam" id="PF00171">
    <property type="entry name" value="Aldedh"/>
    <property type="match status" value="1"/>
</dbReference>
<keyword evidence="6" id="KW-0472">Membrane</keyword>
<dbReference type="InterPro" id="IPR012394">
    <property type="entry name" value="Aldehyde_DH_NAD(P)"/>
</dbReference>
<organism evidence="8 9">
    <name type="scientific">Aspergillus saccharolyticus JOP 1030-1</name>
    <dbReference type="NCBI Taxonomy" id="1450539"/>
    <lineage>
        <taxon>Eukaryota</taxon>
        <taxon>Fungi</taxon>
        <taxon>Dikarya</taxon>
        <taxon>Ascomycota</taxon>
        <taxon>Pezizomycotina</taxon>
        <taxon>Eurotiomycetes</taxon>
        <taxon>Eurotiomycetidae</taxon>
        <taxon>Eurotiales</taxon>
        <taxon>Aspergillaceae</taxon>
        <taxon>Aspergillus</taxon>
        <taxon>Aspergillus subgen. Circumdati</taxon>
    </lineage>
</organism>